<dbReference type="EMBL" id="CP036343">
    <property type="protein sequence ID" value="QDT91520.1"/>
    <property type="molecule type" value="Genomic_DNA"/>
</dbReference>
<evidence type="ECO:0000256" key="3">
    <source>
        <dbReference type="ARBA" id="ARBA00023004"/>
    </source>
</evidence>
<sequence length="150" mass="16404">MQFSDTSILIIISSLIFISGCDTGPKSAKGFSLPEGDATQGEQTFVELKCHACHTVSDVKLPEVESELSIGLGGKVARIKTYGELVTSIINPSHRLAKGYPSAEIESDGQSKMKNYNEAMTVDQLINLVAFLQAHYELEEYTPTYYPVIP</sequence>
<dbReference type="GO" id="GO:0020037">
    <property type="term" value="F:heme binding"/>
    <property type="evidence" value="ECO:0007669"/>
    <property type="project" value="InterPro"/>
</dbReference>
<evidence type="ECO:0000259" key="5">
    <source>
        <dbReference type="PROSITE" id="PS51007"/>
    </source>
</evidence>
<dbReference type="AlphaFoldDB" id="A0A517VEU0"/>
<evidence type="ECO:0000256" key="4">
    <source>
        <dbReference type="PROSITE-ProRule" id="PRU00433"/>
    </source>
</evidence>
<evidence type="ECO:0000256" key="2">
    <source>
        <dbReference type="ARBA" id="ARBA00022723"/>
    </source>
</evidence>
<dbReference type="OrthoDB" id="8480010at2"/>
<dbReference type="KEGG" id="gax:Pan161_31790"/>
<accession>A0A517VEU0</accession>
<dbReference type="SUPFAM" id="SSF46626">
    <property type="entry name" value="Cytochrome c"/>
    <property type="match status" value="1"/>
</dbReference>
<organism evidence="6 7">
    <name type="scientific">Gimesia algae</name>
    <dbReference type="NCBI Taxonomy" id="2527971"/>
    <lineage>
        <taxon>Bacteria</taxon>
        <taxon>Pseudomonadati</taxon>
        <taxon>Planctomycetota</taxon>
        <taxon>Planctomycetia</taxon>
        <taxon>Planctomycetales</taxon>
        <taxon>Planctomycetaceae</taxon>
        <taxon>Gimesia</taxon>
    </lineage>
</organism>
<keyword evidence="2 4" id="KW-0479">Metal-binding</keyword>
<reference evidence="6 7" key="1">
    <citation type="submission" date="2019-02" db="EMBL/GenBank/DDBJ databases">
        <title>Deep-cultivation of Planctomycetes and their phenomic and genomic characterization uncovers novel biology.</title>
        <authorList>
            <person name="Wiegand S."/>
            <person name="Jogler M."/>
            <person name="Boedeker C."/>
            <person name="Pinto D."/>
            <person name="Vollmers J."/>
            <person name="Rivas-Marin E."/>
            <person name="Kohn T."/>
            <person name="Peeters S.H."/>
            <person name="Heuer A."/>
            <person name="Rast P."/>
            <person name="Oberbeckmann S."/>
            <person name="Bunk B."/>
            <person name="Jeske O."/>
            <person name="Meyerdierks A."/>
            <person name="Storesund J.E."/>
            <person name="Kallscheuer N."/>
            <person name="Luecker S."/>
            <person name="Lage O.M."/>
            <person name="Pohl T."/>
            <person name="Merkel B.J."/>
            <person name="Hornburger P."/>
            <person name="Mueller R.-W."/>
            <person name="Bruemmer F."/>
            <person name="Labrenz M."/>
            <person name="Spormann A.M."/>
            <person name="Op den Camp H."/>
            <person name="Overmann J."/>
            <person name="Amann R."/>
            <person name="Jetten M.S.M."/>
            <person name="Mascher T."/>
            <person name="Medema M.H."/>
            <person name="Devos D.P."/>
            <person name="Kaster A.-K."/>
            <person name="Ovreas L."/>
            <person name="Rohde M."/>
            <person name="Galperin M.Y."/>
            <person name="Jogler C."/>
        </authorList>
    </citation>
    <scope>NUCLEOTIDE SEQUENCE [LARGE SCALE GENOMIC DNA]</scope>
    <source>
        <strain evidence="6 7">Pan161</strain>
    </source>
</reference>
<dbReference type="RefSeq" id="WP_145228463.1">
    <property type="nucleotide sequence ID" value="NZ_CP036343.1"/>
</dbReference>
<dbReference type="Proteomes" id="UP000316855">
    <property type="component" value="Chromosome"/>
</dbReference>
<gene>
    <name evidence="6" type="ORF">Pan161_31790</name>
</gene>
<dbReference type="PROSITE" id="PS51007">
    <property type="entry name" value="CYTC"/>
    <property type="match status" value="1"/>
</dbReference>
<protein>
    <recommendedName>
        <fullName evidence="5">Cytochrome c domain-containing protein</fullName>
    </recommendedName>
</protein>
<dbReference type="Gene3D" id="1.10.760.10">
    <property type="entry name" value="Cytochrome c-like domain"/>
    <property type="match status" value="1"/>
</dbReference>
<feature type="domain" description="Cytochrome c" evidence="5">
    <location>
        <begin position="36"/>
        <end position="136"/>
    </location>
</feature>
<keyword evidence="7" id="KW-1185">Reference proteome</keyword>
<dbReference type="InterPro" id="IPR036909">
    <property type="entry name" value="Cyt_c-like_dom_sf"/>
</dbReference>
<name>A0A517VEU0_9PLAN</name>
<evidence type="ECO:0000256" key="1">
    <source>
        <dbReference type="ARBA" id="ARBA00022617"/>
    </source>
</evidence>
<dbReference type="GO" id="GO:0046872">
    <property type="term" value="F:metal ion binding"/>
    <property type="evidence" value="ECO:0007669"/>
    <property type="project" value="UniProtKB-KW"/>
</dbReference>
<evidence type="ECO:0000313" key="7">
    <source>
        <dbReference type="Proteomes" id="UP000316855"/>
    </source>
</evidence>
<proteinExistence type="predicted"/>
<dbReference type="GO" id="GO:0009055">
    <property type="term" value="F:electron transfer activity"/>
    <property type="evidence" value="ECO:0007669"/>
    <property type="project" value="InterPro"/>
</dbReference>
<keyword evidence="3 4" id="KW-0408">Iron</keyword>
<dbReference type="InterPro" id="IPR009056">
    <property type="entry name" value="Cyt_c-like_dom"/>
</dbReference>
<keyword evidence="1 4" id="KW-0349">Heme</keyword>
<evidence type="ECO:0000313" key="6">
    <source>
        <dbReference type="EMBL" id="QDT91520.1"/>
    </source>
</evidence>